<accession>A0ABW3C8M4</accession>
<feature type="compositionally biased region" description="Acidic residues" evidence="1">
    <location>
        <begin position="56"/>
        <end position="65"/>
    </location>
</feature>
<dbReference type="EMBL" id="JBHTIR010000121">
    <property type="protein sequence ID" value="MFD0850790.1"/>
    <property type="molecule type" value="Genomic_DNA"/>
</dbReference>
<protein>
    <submittedName>
        <fullName evidence="2">Uncharacterized protein</fullName>
    </submittedName>
</protein>
<proteinExistence type="predicted"/>
<feature type="region of interest" description="Disordered" evidence="1">
    <location>
        <begin position="51"/>
        <end position="71"/>
    </location>
</feature>
<reference evidence="3" key="1">
    <citation type="journal article" date="2019" name="Int. J. Syst. Evol. Microbiol.">
        <title>The Global Catalogue of Microorganisms (GCM) 10K type strain sequencing project: providing services to taxonomists for standard genome sequencing and annotation.</title>
        <authorList>
            <consortium name="The Broad Institute Genomics Platform"/>
            <consortium name="The Broad Institute Genome Sequencing Center for Infectious Disease"/>
            <person name="Wu L."/>
            <person name="Ma J."/>
        </authorList>
    </citation>
    <scope>NUCLEOTIDE SEQUENCE [LARGE SCALE GENOMIC DNA]</scope>
    <source>
        <strain evidence="3">JCM 31696</strain>
    </source>
</reference>
<dbReference type="Proteomes" id="UP001597083">
    <property type="component" value="Unassembled WGS sequence"/>
</dbReference>
<evidence type="ECO:0000313" key="3">
    <source>
        <dbReference type="Proteomes" id="UP001597083"/>
    </source>
</evidence>
<sequence>PGTLLRNTARPSVNRVPDVGIYATLKRLRRPRHADGFDELYAVRIDGTGGFTVTPIEEDREEEPGDASARP</sequence>
<evidence type="ECO:0000313" key="2">
    <source>
        <dbReference type="EMBL" id="MFD0850790.1"/>
    </source>
</evidence>
<keyword evidence="3" id="KW-1185">Reference proteome</keyword>
<feature type="non-terminal residue" evidence="2">
    <location>
        <position position="1"/>
    </location>
</feature>
<comment type="caution">
    <text evidence="2">The sequence shown here is derived from an EMBL/GenBank/DDBJ whole genome shotgun (WGS) entry which is preliminary data.</text>
</comment>
<organism evidence="2 3">
    <name type="scientific">Actinomadura adrarensis</name>
    <dbReference type="NCBI Taxonomy" id="1819600"/>
    <lineage>
        <taxon>Bacteria</taxon>
        <taxon>Bacillati</taxon>
        <taxon>Actinomycetota</taxon>
        <taxon>Actinomycetes</taxon>
        <taxon>Streptosporangiales</taxon>
        <taxon>Thermomonosporaceae</taxon>
        <taxon>Actinomadura</taxon>
    </lineage>
</organism>
<gene>
    <name evidence="2" type="ORF">ACFQ07_00935</name>
</gene>
<name>A0ABW3C8M4_9ACTN</name>
<evidence type="ECO:0000256" key="1">
    <source>
        <dbReference type="SAM" id="MobiDB-lite"/>
    </source>
</evidence>